<evidence type="ECO:0000313" key="6">
    <source>
        <dbReference type="EMBL" id="KAJ5161675.1"/>
    </source>
</evidence>
<keyword evidence="1 2" id="KW-0728">SH3 domain</keyword>
<accession>A0A9W9LKY0</accession>
<feature type="region of interest" description="Disordered" evidence="3">
    <location>
        <begin position="452"/>
        <end position="634"/>
    </location>
</feature>
<evidence type="ECO:0000256" key="3">
    <source>
        <dbReference type="SAM" id="MobiDB-lite"/>
    </source>
</evidence>
<dbReference type="PROSITE" id="PS50002">
    <property type="entry name" value="SH3"/>
    <property type="match status" value="1"/>
</dbReference>
<keyword evidence="4" id="KW-0472">Membrane</keyword>
<keyword evidence="7" id="KW-1185">Reference proteome</keyword>
<feature type="region of interest" description="Disordered" evidence="3">
    <location>
        <begin position="1"/>
        <end position="22"/>
    </location>
</feature>
<reference evidence="6" key="1">
    <citation type="submission" date="2022-11" db="EMBL/GenBank/DDBJ databases">
        <authorList>
            <person name="Petersen C."/>
        </authorList>
    </citation>
    <scope>NUCLEOTIDE SEQUENCE</scope>
    <source>
        <strain evidence="6">IBT 21917</strain>
    </source>
</reference>
<reference evidence="6" key="2">
    <citation type="journal article" date="2023" name="IMA Fungus">
        <title>Comparative genomic study of the Penicillium genus elucidates a diverse pangenome and 15 lateral gene transfer events.</title>
        <authorList>
            <person name="Petersen C."/>
            <person name="Sorensen T."/>
            <person name="Nielsen M.R."/>
            <person name="Sondergaard T.E."/>
            <person name="Sorensen J.L."/>
            <person name="Fitzpatrick D.A."/>
            <person name="Frisvad J.C."/>
            <person name="Nielsen K.L."/>
        </authorList>
    </citation>
    <scope>NUCLEOTIDE SEQUENCE</scope>
    <source>
        <strain evidence="6">IBT 21917</strain>
    </source>
</reference>
<dbReference type="AlphaFoldDB" id="A0A9W9LKY0"/>
<feature type="compositionally biased region" description="Polar residues" evidence="3">
    <location>
        <begin position="348"/>
        <end position="365"/>
    </location>
</feature>
<evidence type="ECO:0000256" key="1">
    <source>
        <dbReference type="ARBA" id="ARBA00022443"/>
    </source>
</evidence>
<comment type="caution">
    <text evidence="6">The sequence shown here is derived from an EMBL/GenBank/DDBJ whole genome shotgun (WGS) entry which is preliminary data.</text>
</comment>
<dbReference type="Proteomes" id="UP001146351">
    <property type="component" value="Unassembled WGS sequence"/>
</dbReference>
<feature type="region of interest" description="Disordered" evidence="3">
    <location>
        <begin position="346"/>
        <end position="382"/>
    </location>
</feature>
<keyword evidence="4" id="KW-0812">Transmembrane</keyword>
<organism evidence="6 7">
    <name type="scientific">Penicillium capsulatum</name>
    <dbReference type="NCBI Taxonomy" id="69766"/>
    <lineage>
        <taxon>Eukaryota</taxon>
        <taxon>Fungi</taxon>
        <taxon>Dikarya</taxon>
        <taxon>Ascomycota</taxon>
        <taxon>Pezizomycotina</taxon>
        <taxon>Eurotiomycetes</taxon>
        <taxon>Eurotiomycetidae</taxon>
        <taxon>Eurotiales</taxon>
        <taxon>Aspergillaceae</taxon>
        <taxon>Penicillium</taxon>
    </lineage>
</organism>
<evidence type="ECO:0000313" key="7">
    <source>
        <dbReference type="Proteomes" id="UP001146351"/>
    </source>
</evidence>
<feature type="compositionally biased region" description="Polar residues" evidence="3">
    <location>
        <begin position="125"/>
        <end position="166"/>
    </location>
</feature>
<dbReference type="OrthoDB" id="5340910at2759"/>
<dbReference type="InterPro" id="IPR001452">
    <property type="entry name" value="SH3_domain"/>
</dbReference>
<dbReference type="InterPro" id="IPR036028">
    <property type="entry name" value="SH3-like_dom_sf"/>
</dbReference>
<feature type="compositionally biased region" description="Basic residues" evidence="3">
    <location>
        <begin position="1"/>
        <end position="11"/>
    </location>
</feature>
<proteinExistence type="predicted"/>
<protein>
    <recommendedName>
        <fullName evidence="5">SH3 domain-containing protein</fullName>
    </recommendedName>
</protein>
<gene>
    <name evidence="6" type="ORF">N7492_007067</name>
</gene>
<dbReference type="Gene3D" id="2.30.30.40">
    <property type="entry name" value="SH3 Domains"/>
    <property type="match status" value="1"/>
</dbReference>
<feature type="transmembrane region" description="Helical" evidence="4">
    <location>
        <begin position="197"/>
        <end position="218"/>
    </location>
</feature>
<feature type="compositionally biased region" description="Basic and acidic residues" evidence="3">
    <location>
        <begin position="104"/>
        <end position="124"/>
    </location>
</feature>
<feature type="compositionally biased region" description="Basic and acidic residues" evidence="3">
    <location>
        <begin position="73"/>
        <end position="93"/>
    </location>
</feature>
<feature type="region of interest" description="Disordered" evidence="3">
    <location>
        <begin position="291"/>
        <end position="321"/>
    </location>
</feature>
<evidence type="ECO:0000256" key="4">
    <source>
        <dbReference type="SAM" id="Phobius"/>
    </source>
</evidence>
<dbReference type="SMART" id="SM00326">
    <property type="entry name" value="SH3"/>
    <property type="match status" value="1"/>
</dbReference>
<dbReference type="SUPFAM" id="SSF50044">
    <property type="entry name" value="SH3-domain"/>
    <property type="match status" value="1"/>
</dbReference>
<evidence type="ECO:0000259" key="5">
    <source>
        <dbReference type="PROSITE" id="PS50002"/>
    </source>
</evidence>
<dbReference type="EMBL" id="JAPQKO010000005">
    <property type="protein sequence ID" value="KAJ5161675.1"/>
    <property type="molecule type" value="Genomic_DNA"/>
</dbReference>
<feature type="compositionally biased region" description="Low complexity" evidence="3">
    <location>
        <begin position="167"/>
        <end position="188"/>
    </location>
</feature>
<keyword evidence="4" id="KW-1133">Transmembrane helix</keyword>
<sequence>MVHRHAHHAHNRPLEARDPDNNNNFVVVYKTLDPDFDGEVAGYKTQEPDQPAPDTATKEHQNVGVGPPVAATKTEENPPKTTEEASATEKKPAETAGTTQEAHTTQKEVKETSQTENIKAEPTKATESGNDKPTTTEAQPKTTVESFVTSAAPSTDSSHGESQLAVTSSPTNADSAASASSTALGSQSDGISSGAKAGIAIGVILGVGVIAALVFFFVRRKKKEHGTEELADEKSFGAHGLPPPPPVSKSGRISTPPQLKVRPVTQFAPDLGNNGNVNPSAAMSGTVASRNLTGEASPSTPPKSAGSNPFKDPANPFSVATVSGTGQSGAAVAAGTAAVAGATAAASNTNDKSQFSDPVTANSDVRSPGQSSPSPVSVDGDSIASSTMAAAGLAGGGPGPMNVYRVQMDFNPSMDDELALRTGSLVRMLHEYDDGWALCVRLDRSQQGVAPRSCLSSRPVKPRARLPPGAIPGPRGPPRMGPHGSPIPPAGRIPSGPAATRFYPQGSRPRSPGGPGGPGYARAPYPGQSMPVQFPAVPGAGGQTIRQVSRSMSPAPYSFPGGQQPGIPVGQRQFSNSMSNMSPQIPSAPSKPSSPPATAEPPVLSSDAQTIASSVPSSPPAPPAISKPSHAQDI</sequence>
<dbReference type="CDD" id="cd12087">
    <property type="entry name" value="TM_EGFR-like"/>
    <property type="match status" value="1"/>
</dbReference>
<name>A0A9W9LKY0_9EURO</name>
<feature type="compositionally biased region" description="Low complexity" evidence="3">
    <location>
        <begin position="560"/>
        <end position="573"/>
    </location>
</feature>
<dbReference type="Pfam" id="PF14604">
    <property type="entry name" value="SH3_9"/>
    <property type="match status" value="1"/>
</dbReference>
<feature type="region of interest" description="Disordered" evidence="3">
    <location>
        <begin position="228"/>
        <end position="257"/>
    </location>
</feature>
<feature type="domain" description="SH3" evidence="5">
    <location>
        <begin position="399"/>
        <end position="460"/>
    </location>
</feature>
<feature type="region of interest" description="Disordered" evidence="3">
    <location>
        <begin position="36"/>
        <end position="191"/>
    </location>
</feature>
<feature type="compositionally biased region" description="Pro residues" evidence="3">
    <location>
        <begin position="469"/>
        <end position="491"/>
    </location>
</feature>
<feature type="compositionally biased region" description="Low complexity" evidence="3">
    <location>
        <begin position="367"/>
        <end position="382"/>
    </location>
</feature>
<evidence type="ECO:0000256" key="2">
    <source>
        <dbReference type="PROSITE-ProRule" id="PRU00192"/>
    </source>
</evidence>
<feature type="compositionally biased region" description="Low complexity" evidence="3">
    <location>
        <begin position="582"/>
        <end position="591"/>
    </location>
</feature>